<proteinExistence type="predicted"/>
<name>A0A2A2A6X5_9BURK</name>
<dbReference type="EMBL" id="NSJF01000008">
    <property type="protein sequence ID" value="PAT33517.1"/>
    <property type="molecule type" value="Genomic_DNA"/>
</dbReference>
<dbReference type="InterPro" id="IPR020449">
    <property type="entry name" value="Tscrpt_reg_AraC-type_HTH"/>
</dbReference>
<dbReference type="Pfam" id="PF12833">
    <property type="entry name" value="HTH_18"/>
    <property type="match status" value="1"/>
</dbReference>
<evidence type="ECO:0000313" key="6">
    <source>
        <dbReference type="Proteomes" id="UP000217999"/>
    </source>
</evidence>
<dbReference type="InterPro" id="IPR009057">
    <property type="entry name" value="Homeodomain-like_sf"/>
</dbReference>
<keyword evidence="3" id="KW-0804">Transcription</keyword>
<gene>
    <name evidence="5" type="ORF">CK620_12600</name>
</gene>
<sequence>MPGLPLPRSAALQALAQAFLAAPDSADDLPQWARRARMSASTLQRRFKAETGLSPSHWRQRARLMRAQELLAGGASVTAAAMHVGYGNVSAFIEAFARHFGATPGQYLQADATPARSAETGPQP</sequence>
<comment type="caution">
    <text evidence="5">The sequence shown here is derived from an EMBL/GenBank/DDBJ whole genome shotgun (WGS) entry which is preliminary data.</text>
</comment>
<dbReference type="PROSITE" id="PS01124">
    <property type="entry name" value="HTH_ARAC_FAMILY_2"/>
    <property type="match status" value="1"/>
</dbReference>
<dbReference type="RefSeq" id="WP_095550600.1">
    <property type="nucleotide sequence ID" value="NZ_NSJF01000008.1"/>
</dbReference>
<dbReference type="PROSITE" id="PS00041">
    <property type="entry name" value="HTH_ARAC_FAMILY_1"/>
    <property type="match status" value="1"/>
</dbReference>
<keyword evidence="2" id="KW-0238">DNA-binding</keyword>
<organism evidence="5 6">
    <name type="scientific">Vandammella animalimorsus</name>
    <dbReference type="NCBI Taxonomy" id="2029117"/>
    <lineage>
        <taxon>Bacteria</taxon>
        <taxon>Pseudomonadati</taxon>
        <taxon>Pseudomonadota</taxon>
        <taxon>Betaproteobacteria</taxon>
        <taxon>Burkholderiales</taxon>
        <taxon>Comamonadaceae</taxon>
        <taxon>Vandammella</taxon>
    </lineage>
</organism>
<dbReference type="GO" id="GO:0043565">
    <property type="term" value="F:sequence-specific DNA binding"/>
    <property type="evidence" value="ECO:0007669"/>
    <property type="project" value="InterPro"/>
</dbReference>
<dbReference type="GO" id="GO:0003700">
    <property type="term" value="F:DNA-binding transcription factor activity"/>
    <property type="evidence" value="ECO:0007669"/>
    <property type="project" value="InterPro"/>
</dbReference>
<dbReference type="SUPFAM" id="SSF46689">
    <property type="entry name" value="Homeodomain-like"/>
    <property type="match status" value="2"/>
</dbReference>
<dbReference type="Proteomes" id="UP000217999">
    <property type="component" value="Unassembled WGS sequence"/>
</dbReference>
<evidence type="ECO:0000313" key="5">
    <source>
        <dbReference type="EMBL" id="PAT33517.1"/>
    </source>
</evidence>
<keyword evidence="1" id="KW-0805">Transcription regulation</keyword>
<dbReference type="SMART" id="SM00342">
    <property type="entry name" value="HTH_ARAC"/>
    <property type="match status" value="1"/>
</dbReference>
<dbReference type="InterPro" id="IPR018062">
    <property type="entry name" value="HTH_AraC-typ_CS"/>
</dbReference>
<reference evidence="5 6" key="1">
    <citation type="submission" date="2017-08" db="EMBL/GenBank/DDBJ databases">
        <title>WGS of Clinical strains of the CDC Group NO-1 linked to zoonotic infections in humans.</title>
        <authorList>
            <person name="Bernier A.-M."/>
            <person name="Bernard K."/>
        </authorList>
    </citation>
    <scope>NUCLEOTIDE SEQUENCE [LARGE SCALE GENOMIC DNA]</scope>
    <source>
        <strain evidence="5 6">NML03-0146</strain>
    </source>
</reference>
<dbReference type="InterPro" id="IPR018060">
    <property type="entry name" value="HTH_AraC"/>
</dbReference>
<evidence type="ECO:0000259" key="4">
    <source>
        <dbReference type="PROSITE" id="PS01124"/>
    </source>
</evidence>
<evidence type="ECO:0000256" key="3">
    <source>
        <dbReference type="ARBA" id="ARBA00023163"/>
    </source>
</evidence>
<evidence type="ECO:0000256" key="2">
    <source>
        <dbReference type="ARBA" id="ARBA00023125"/>
    </source>
</evidence>
<accession>A0A2A2A6X5</accession>
<evidence type="ECO:0000256" key="1">
    <source>
        <dbReference type="ARBA" id="ARBA00023015"/>
    </source>
</evidence>
<feature type="domain" description="HTH araC/xylS-type" evidence="4">
    <location>
        <begin position="29"/>
        <end position="110"/>
    </location>
</feature>
<protein>
    <submittedName>
        <fullName evidence="5">AraC family transcriptional regulator</fullName>
    </submittedName>
</protein>
<dbReference type="Gene3D" id="1.10.10.60">
    <property type="entry name" value="Homeodomain-like"/>
    <property type="match status" value="2"/>
</dbReference>
<dbReference type="PANTHER" id="PTHR11019">
    <property type="entry name" value="HTH-TYPE TRANSCRIPTIONAL REGULATOR NIMR"/>
    <property type="match status" value="1"/>
</dbReference>
<dbReference type="PRINTS" id="PR00032">
    <property type="entry name" value="HTHARAC"/>
</dbReference>
<dbReference type="PANTHER" id="PTHR11019:SF159">
    <property type="entry name" value="TRANSCRIPTIONAL REGULATOR-RELATED"/>
    <property type="match status" value="1"/>
</dbReference>
<dbReference type="AlphaFoldDB" id="A0A2A2A6X5"/>